<organism evidence="6 7">
    <name type="scientific">Streptomyces thinghirensis</name>
    <dbReference type="NCBI Taxonomy" id="551547"/>
    <lineage>
        <taxon>Bacteria</taxon>
        <taxon>Bacillati</taxon>
        <taxon>Actinomycetota</taxon>
        <taxon>Actinomycetes</taxon>
        <taxon>Kitasatosporales</taxon>
        <taxon>Streptomycetaceae</taxon>
        <taxon>Streptomyces</taxon>
    </lineage>
</organism>
<dbReference type="InterPro" id="IPR013839">
    <property type="entry name" value="DNAligase_adenylation"/>
</dbReference>
<keyword evidence="2" id="KW-0234">DNA repair</keyword>
<dbReference type="Pfam" id="PF01653">
    <property type="entry name" value="DNA_ligase_aden"/>
    <property type="match status" value="1"/>
</dbReference>
<feature type="compositionally biased region" description="Polar residues" evidence="3">
    <location>
        <begin position="388"/>
        <end position="399"/>
    </location>
</feature>
<dbReference type="Gene3D" id="1.10.287.610">
    <property type="entry name" value="Helix hairpin bin"/>
    <property type="match status" value="1"/>
</dbReference>
<protein>
    <recommendedName>
        <fullName evidence="5">NAD-dependent DNA ligase N-terminal domain-containing protein</fullName>
    </recommendedName>
</protein>
<keyword evidence="4" id="KW-0812">Transmembrane</keyword>
<evidence type="ECO:0000256" key="4">
    <source>
        <dbReference type="SAM" id="Phobius"/>
    </source>
</evidence>
<evidence type="ECO:0000256" key="1">
    <source>
        <dbReference type="ARBA" id="ARBA00022763"/>
    </source>
</evidence>
<evidence type="ECO:0000256" key="2">
    <source>
        <dbReference type="ARBA" id="ARBA00023204"/>
    </source>
</evidence>
<name>A0ABP9TEN3_9ACTN</name>
<accession>A0ABP9TEN3</accession>
<dbReference type="SMART" id="SM00532">
    <property type="entry name" value="LIGANc"/>
    <property type="match status" value="1"/>
</dbReference>
<keyword evidence="1" id="KW-0227">DNA damage</keyword>
<dbReference type="Gene3D" id="3.30.470.30">
    <property type="entry name" value="DNA ligase/mRNA capping enzyme"/>
    <property type="match status" value="1"/>
</dbReference>
<evidence type="ECO:0000256" key="3">
    <source>
        <dbReference type="SAM" id="MobiDB-lite"/>
    </source>
</evidence>
<gene>
    <name evidence="6" type="ORF">GCM10023323_70350</name>
</gene>
<dbReference type="Proteomes" id="UP001499878">
    <property type="component" value="Unassembled WGS sequence"/>
</dbReference>
<reference evidence="7" key="1">
    <citation type="journal article" date="2019" name="Int. J. Syst. Evol. Microbiol.">
        <title>The Global Catalogue of Microorganisms (GCM) 10K type strain sequencing project: providing services to taxonomists for standard genome sequencing and annotation.</title>
        <authorList>
            <consortium name="The Broad Institute Genomics Platform"/>
            <consortium name="The Broad Institute Genome Sequencing Center for Infectious Disease"/>
            <person name="Wu L."/>
            <person name="Ma J."/>
        </authorList>
    </citation>
    <scope>NUCLEOTIDE SEQUENCE [LARGE SCALE GENOMIC DNA]</scope>
    <source>
        <strain evidence="7">JCM 18306</strain>
    </source>
</reference>
<dbReference type="InterPro" id="IPR013840">
    <property type="entry name" value="DNAligase_N"/>
</dbReference>
<proteinExistence type="predicted"/>
<evidence type="ECO:0000259" key="5">
    <source>
        <dbReference type="SMART" id="SM00532"/>
    </source>
</evidence>
<dbReference type="PROSITE" id="PS01055">
    <property type="entry name" value="DNA_LIGASE_N1"/>
    <property type="match status" value="1"/>
</dbReference>
<dbReference type="SUPFAM" id="SSF56091">
    <property type="entry name" value="DNA ligase/mRNA capping enzyme, catalytic domain"/>
    <property type="match status" value="1"/>
</dbReference>
<keyword evidence="7" id="KW-1185">Reference proteome</keyword>
<evidence type="ECO:0000313" key="7">
    <source>
        <dbReference type="Proteomes" id="UP001499878"/>
    </source>
</evidence>
<keyword evidence="4" id="KW-1133">Transmembrane helix</keyword>
<feature type="transmembrane region" description="Helical" evidence="4">
    <location>
        <begin position="320"/>
        <end position="341"/>
    </location>
</feature>
<feature type="region of interest" description="Disordered" evidence="3">
    <location>
        <begin position="346"/>
        <end position="399"/>
    </location>
</feature>
<comment type="caution">
    <text evidence="6">The sequence shown here is derived from an EMBL/GenBank/DDBJ whole genome shotgun (WGS) entry which is preliminary data.</text>
</comment>
<keyword evidence="4" id="KW-0472">Membrane</keyword>
<feature type="domain" description="NAD-dependent DNA ligase N-terminal" evidence="5">
    <location>
        <begin position="4"/>
        <end position="335"/>
    </location>
</feature>
<evidence type="ECO:0000313" key="6">
    <source>
        <dbReference type="EMBL" id="GAA5216613.1"/>
    </source>
</evidence>
<sequence>MIVDAAAYAQAVQDAARAAAAYYAGGSSPLDDDTYDRLARGIAAWEAEHPDDVLPDSPTGKVAGGAAEGDVPHTVPMLSLDNVFSPEEFTAWTASLARRLGREVTRFGVGPKLDGLAVAARYSDGRLTRLITRGDGTAGEDVSHAIGTVEGLPETLSEPVTVEVRGEILMTTAQFEHANEVRLRHGGQPFANPRNAAAGTLRAKERAYTVPMTFFGYGMLPLPETEAALAGRLVELAHSELMSMAAGLGVHTSAGTAVPDVVAETPERRGKTVRMDGPSIWWPRGRTGMTQRWKITVIVLAAVGIVSTPLIWLLNSPGAGALAGASIQTAVGIAALVWALFQHPSPAGPTDRASRTGEATGGGVTGVRRPGGRGRGAATAERTGEASGKNSVSGIDYSN</sequence>
<feature type="transmembrane region" description="Helical" evidence="4">
    <location>
        <begin position="293"/>
        <end position="314"/>
    </location>
</feature>
<dbReference type="InterPro" id="IPR018239">
    <property type="entry name" value="DNA_ligase_AS"/>
</dbReference>
<dbReference type="EMBL" id="BAABJR010000026">
    <property type="protein sequence ID" value="GAA5216613.1"/>
    <property type="molecule type" value="Genomic_DNA"/>
</dbReference>